<dbReference type="Pfam" id="PF03692">
    <property type="entry name" value="CxxCxxCC"/>
    <property type="match status" value="1"/>
</dbReference>
<organism evidence="1 2">
    <name type="scientific">Neobacillus pocheonensis</name>
    <dbReference type="NCBI Taxonomy" id="363869"/>
    <lineage>
        <taxon>Bacteria</taxon>
        <taxon>Bacillati</taxon>
        <taxon>Bacillota</taxon>
        <taxon>Bacilli</taxon>
        <taxon>Bacillales</taxon>
        <taxon>Bacillaceae</taxon>
        <taxon>Neobacillus</taxon>
    </lineage>
</organism>
<dbReference type="Proteomes" id="UP001523262">
    <property type="component" value="Unassembled WGS sequence"/>
</dbReference>
<evidence type="ECO:0000313" key="2">
    <source>
        <dbReference type="Proteomes" id="UP001523262"/>
    </source>
</evidence>
<accession>A0ABT0WGN1</accession>
<dbReference type="InterPro" id="IPR004027">
    <property type="entry name" value="SEC_C_motif"/>
</dbReference>
<dbReference type="SUPFAM" id="SSF103642">
    <property type="entry name" value="Sec-C motif"/>
    <property type="match status" value="1"/>
</dbReference>
<keyword evidence="2" id="KW-1185">Reference proteome</keyword>
<sequence>MRNEPCWCGSGRKEKKCHPDVKRHSAFGNLIMLYNRVDELIKNEKGNVKCRAGCSACCYEHFYISATEFYYIMSSIIENEGESKAEEFIDRGYQLWLEFEKKYPEAAQQLYNPLASPEEAANGLASLQFIERTFESIDGTDQLRDKKPCPFLDTNNGCCSVYEYRPFICREFGVAKRVQMTLPYEVCAEMKDGLAYQEEMVDISEYTEDVINLNSILFGKKVLHQRPYPIFYFMKFLKGNMKGLQAMIKRYKELSLKELVIPS</sequence>
<protein>
    <submittedName>
        <fullName evidence="1">YkgJ family cysteine cluster protein</fullName>
    </submittedName>
</protein>
<name>A0ABT0WGN1_9BACI</name>
<dbReference type="InterPro" id="IPR005358">
    <property type="entry name" value="Puta_zinc/iron-chelating_dom"/>
</dbReference>
<dbReference type="EMBL" id="JAMQCR010000002">
    <property type="protein sequence ID" value="MCM2535175.1"/>
    <property type="molecule type" value="Genomic_DNA"/>
</dbReference>
<gene>
    <name evidence="1" type="ORF">NDK43_26040</name>
</gene>
<proteinExistence type="predicted"/>
<reference evidence="1 2" key="1">
    <citation type="submission" date="2022-06" db="EMBL/GenBank/DDBJ databases">
        <authorList>
            <person name="Jeon C.O."/>
        </authorList>
    </citation>
    <scope>NUCLEOTIDE SEQUENCE [LARGE SCALE GENOMIC DNA]</scope>
    <source>
        <strain evidence="1 2">KCTC 13943</strain>
    </source>
</reference>
<comment type="caution">
    <text evidence="1">The sequence shown here is derived from an EMBL/GenBank/DDBJ whole genome shotgun (WGS) entry which is preliminary data.</text>
</comment>
<evidence type="ECO:0000313" key="1">
    <source>
        <dbReference type="EMBL" id="MCM2535175.1"/>
    </source>
</evidence>
<dbReference type="Pfam" id="PF02810">
    <property type="entry name" value="SEC-C"/>
    <property type="match status" value="1"/>
</dbReference>